<feature type="region of interest" description="Disordered" evidence="1">
    <location>
        <begin position="1"/>
        <end position="27"/>
    </location>
</feature>
<dbReference type="EMBL" id="KZ663461">
    <property type="protein sequence ID" value="PPS12612.1"/>
    <property type="molecule type" value="Genomic_DNA"/>
</dbReference>
<proteinExistence type="predicted"/>
<evidence type="ECO:0000313" key="3">
    <source>
        <dbReference type="Proteomes" id="UP000239757"/>
    </source>
</evidence>
<evidence type="ECO:0000313" key="2">
    <source>
        <dbReference type="EMBL" id="PPS12612.1"/>
    </source>
</evidence>
<accession>A0A2P5YAH6</accession>
<dbReference type="Proteomes" id="UP000239757">
    <property type="component" value="Unassembled WGS sequence"/>
</dbReference>
<sequence>MMNPKGKKVAVPASKKLKGATSSSSPTAEIRHPFLQFPPGPQEELFLILRARPLALRPIKGIYDPSRSKALALALALRYLHALPVHTLTGSMLYMRMIERHRGFNPPQYRLARATDEDDAEDIPDDIPAFQEDPPSQPPLSHQAVYTATSLSEVSDHFHHFE</sequence>
<gene>
    <name evidence="2" type="ORF">GOBAR_AA08037</name>
</gene>
<feature type="compositionally biased region" description="Acidic residues" evidence="1">
    <location>
        <begin position="116"/>
        <end position="125"/>
    </location>
</feature>
<feature type="region of interest" description="Disordered" evidence="1">
    <location>
        <begin position="115"/>
        <end position="143"/>
    </location>
</feature>
<name>A0A2P5YAH6_GOSBA</name>
<organism evidence="2 3">
    <name type="scientific">Gossypium barbadense</name>
    <name type="common">Sea Island cotton</name>
    <name type="synonym">Hibiscus barbadensis</name>
    <dbReference type="NCBI Taxonomy" id="3634"/>
    <lineage>
        <taxon>Eukaryota</taxon>
        <taxon>Viridiplantae</taxon>
        <taxon>Streptophyta</taxon>
        <taxon>Embryophyta</taxon>
        <taxon>Tracheophyta</taxon>
        <taxon>Spermatophyta</taxon>
        <taxon>Magnoliopsida</taxon>
        <taxon>eudicotyledons</taxon>
        <taxon>Gunneridae</taxon>
        <taxon>Pentapetalae</taxon>
        <taxon>rosids</taxon>
        <taxon>malvids</taxon>
        <taxon>Malvales</taxon>
        <taxon>Malvaceae</taxon>
        <taxon>Malvoideae</taxon>
        <taxon>Gossypium</taxon>
    </lineage>
</organism>
<evidence type="ECO:0000256" key="1">
    <source>
        <dbReference type="SAM" id="MobiDB-lite"/>
    </source>
</evidence>
<reference evidence="2 3" key="1">
    <citation type="submission" date="2015-01" db="EMBL/GenBank/DDBJ databases">
        <title>Genome of allotetraploid Gossypium barbadense reveals genomic plasticity and fiber elongation in cotton evolution.</title>
        <authorList>
            <person name="Chen X."/>
            <person name="Liu X."/>
            <person name="Zhao B."/>
            <person name="Zheng H."/>
            <person name="Hu Y."/>
            <person name="Lu G."/>
            <person name="Yang C."/>
            <person name="Chen J."/>
            <person name="Shan C."/>
            <person name="Zhang L."/>
            <person name="Zhou Y."/>
            <person name="Wang L."/>
            <person name="Guo W."/>
            <person name="Bai Y."/>
            <person name="Ruan J."/>
            <person name="Shangguan X."/>
            <person name="Mao Y."/>
            <person name="Jiang J."/>
            <person name="Zhu Y."/>
            <person name="Lei J."/>
            <person name="Kang H."/>
            <person name="Chen S."/>
            <person name="He X."/>
            <person name="Wang R."/>
            <person name="Wang Y."/>
            <person name="Chen J."/>
            <person name="Wang L."/>
            <person name="Yu S."/>
            <person name="Wang B."/>
            <person name="Wei J."/>
            <person name="Song S."/>
            <person name="Lu X."/>
            <person name="Gao Z."/>
            <person name="Gu W."/>
            <person name="Deng X."/>
            <person name="Ma D."/>
            <person name="Wang S."/>
            <person name="Liang W."/>
            <person name="Fang L."/>
            <person name="Cai C."/>
            <person name="Zhu X."/>
            <person name="Zhou B."/>
            <person name="Zhang Y."/>
            <person name="Chen Z."/>
            <person name="Xu S."/>
            <person name="Zhu R."/>
            <person name="Wang S."/>
            <person name="Zhang T."/>
            <person name="Zhao G."/>
        </authorList>
    </citation>
    <scope>NUCLEOTIDE SEQUENCE [LARGE SCALE GENOMIC DNA]</scope>
    <source>
        <strain evidence="3">cv. Xinhai21</strain>
        <tissue evidence="2">Leaf</tissue>
    </source>
</reference>
<protein>
    <submittedName>
        <fullName evidence="2">Uncharacterized protein</fullName>
    </submittedName>
</protein>
<dbReference type="AlphaFoldDB" id="A0A2P5YAH6"/>